<dbReference type="InterPro" id="IPR045069">
    <property type="entry name" value="MATE_euk"/>
</dbReference>
<feature type="transmembrane region" description="Helical" evidence="7">
    <location>
        <begin position="361"/>
        <end position="381"/>
    </location>
</feature>
<organism evidence="8 9">
    <name type="scientific">Syncephalis pseudoplumigaleata</name>
    <dbReference type="NCBI Taxonomy" id="1712513"/>
    <lineage>
        <taxon>Eukaryota</taxon>
        <taxon>Fungi</taxon>
        <taxon>Fungi incertae sedis</taxon>
        <taxon>Zoopagomycota</taxon>
        <taxon>Zoopagomycotina</taxon>
        <taxon>Zoopagomycetes</taxon>
        <taxon>Zoopagales</taxon>
        <taxon>Piptocephalidaceae</taxon>
        <taxon>Syncephalis</taxon>
    </lineage>
</organism>
<evidence type="ECO:0000313" key="9">
    <source>
        <dbReference type="Proteomes" id="UP000278143"/>
    </source>
</evidence>
<evidence type="ECO:0000256" key="1">
    <source>
        <dbReference type="ARBA" id="ARBA00004141"/>
    </source>
</evidence>
<name>A0A4P9YXV4_9FUNG</name>
<feature type="transmembrane region" description="Helical" evidence="7">
    <location>
        <begin position="213"/>
        <end position="234"/>
    </location>
</feature>
<keyword evidence="9" id="KW-1185">Reference proteome</keyword>
<comment type="similarity">
    <text evidence="2">Belongs to the multi antimicrobial extrusion (MATE) (TC 2.A.66.1) family.</text>
</comment>
<dbReference type="OrthoDB" id="2126698at2759"/>
<keyword evidence="5 7" id="KW-0472">Membrane</keyword>
<keyword evidence="4 7" id="KW-1133">Transmembrane helix</keyword>
<reference evidence="9" key="1">
    <citation type="journal article" date="2018" name="Nat. Microbiol.">
        <title>Leveraging single-cell genomics to expand the fungal tree of life.</title>
        <authorList>
            <person name="Ahrendt S.R."/>
            <person name="Quandt C.A."/>
            <person name="Ciobanu D."/>
            <person name="Clum A."/>
            <person name="Salamov A."/>
            <person name="Andreopoulos B."/>
            <person name="Cheng J.F."/>
            <person name="Woyke T."/>
            <person name="Pelin A."/>
            <person name="Henrissat B."/>
            <person name="Reynolds N.K."/>
            <person name="Benny G.L."/>
            <person name="Smith M.E."/>
            <person name="James T.Y."/>
            <person name="Grigoriev I.V."/>
        </authorList>
    </citation>
    <scope>NUCLEOTIDE SEQUENCE [LARGE SCALE GENOMIC DNA]</scope>
    <source>
        <strain evidence="9">Benny S71-1</strain>
    </source>
</reference>
<dbReference type="Pfam" id="PF01554">
    <property type="entry name" value="MatE"/>
    <property type="match status" value="2"/>
</dbReference>
<proteinExistence type="inferred from homology"/>
<accession>A0A4P9YXV4</accession>
<dbReference type="GO" id="GO:1990961">
    <property type="term" value="P:xenobiotic detoxification by transmembrane export across the plasma membrane"/>
    <property type="evidence" value="ECO:0007669"/>
    <property type="project" value="InterPro"/>
</dbReference>
<dbReference type="PANTHER" id="PTHR11206">
    <property type="entry name" value="MULTIDRUG RESISTANCE PROTEIN"/>
    <property type="match status" value="1"/>
</dbReference>
<feature type="transmembrane region" description="Helical" evidence="7">
    <location>
        <begin position="501"/>
        <end position="522"/>
    </location>
</feature>
<evidence type="ECO:0000256" key="3">
    <source>
        <dbReference type="ARBA" id="ARBA00022692"/>
    </source>
</evidence>
<dbReference type="CDD" id="cd13132">
    <property type="entry name" value="MATE_eukaryotic"/>
    <property type="match status" value="1"/>
</dbReference>
<dbReference type="AlphaFoldDB" id="A0A4P9YXV4"/>
<protein>
    <submittedName>
        <fullName evidence="8">Mate-domain-containing protein</fullName>
    </submittedName>
</protein>
<evidence type="ECO:0000256" key="2">
    <source>
        <dbReference type="ARBA" id="ARBA00010199"/>
    </source>
</evidence>
<evidence type="ECO:0000256" key="5">
    <source>
        <dbReference type="ARBA" id="ARBA00023136"/>
    </source>
</evidence>
<feature type="transmembrane region" description="Helical" evidence="7">
    <location>
        <begin position="402"/>
        <end position="422"/>
    </location>
</feature>
<feature type="transmembrane region" description="Helical" evidence="7">
    <location>
        <begin position="475"/>
        <end position="495"/>
    </location>
</feature>
<keyword evidence="3 7" id="KW-0812">Transmembrane</keyword>
<dbReference type="EMBL" id="KZ989975">
    <property type="protein sequence ID" value="RKP24916.1"/>
    <property type="molecule type" value="Genomic_DNA"/>
</dbReference>
<dbReference type="GO" id="GO:0016020">
    <property type="term" value="C:membrane"/>
    <property type="evidence" value="ECO:0007669"/>
    <property type="project" value="UniProtKB-SubCell"/>
</dbReference>
<dbReference type="Proteomes" id="UP000278143">
    <property type="component" value="Unassembled WGS sequence"/>
</dbReference>
<evidence type="ECO:0000313" key="8">
    <source>
        <dbReference type="EMBL" id="RKP24916.1"/>
    </source>
</evidence>
<feature type="transmembrane region" description="Helical" evidence="7">
    <location>
        <begin position="184"/>
        <end position="207"/>
    </location>
</feature>
<dbReference type="InterPro" id="IPR002528">
    <property type="entry name" value="MATE_fam"/>
</dbReference>
<evidence type="ECO:0000256" key="7">
    <source>
        <dbReference type="SAM" id="Phobius"/>
    </source>
</evidence>
<feature type="transmembrane region" description="Helical" evidence="7">
    <location>
        <begin position="246"/>
        <end position="268"/>
    </location>
</feature>
<comment type="subcellular location">
    <subcellularLocation>
        <location evidence="1">Membrane</location>
        <topology evidence="1">Multi-pass membrane protein</topology>
    </subcellularLocation>
</comment>
<dbReference type="GO" id="GO:0042910">
    <property type="term" value="F:xenobiotic transmembrane transporter activity"/>
    <property type="evidence" value="ECO:0007669"/>
    <property type="project" value="InterPro"/>
</dbReference>
<feature type="transmembrane region" description="Helical" evidence="7">
    <location>
        <begin position="274"/>
        <end position="302"/>
    </location>
</feature>
<evidence type="ECO:0000256" key="6">
    <source>
        <dbReference type="SAM" id="MobiDB-lite"/>
    </source>
</evidence>
<evidence type="ECO:0000256" key="4">
    <source>
        <dbReference type="ARBA" id="ARBA00022989"/>
    </source>
</evidence>
<feature type="transmembrane region" description="Helical" evidence="7">
    <location>
        <begin position="323"/>
        <end position="341"/>
    </location>
</feature>
<dbReference type="NCBIfam" id="TIGR00797">
    <property type="entry name" value="matE"/>
    <property type="match status" value="1"/>
</dbReference>
<feature type="region of interest" description="Disordered" evidence="6">
    <location>
        <begin position="1"/>
        <end position="56"/>
    </location>
</feature>
<dbReference type="GO" id="GO:0015297">
    <property type="term" value="F:antiporter activity"/>
    <property type="evidence" value="ECO:0007669"/>
    <property type="project" value="InterPro"/>
</dbReference>
<gene>
    <name evidence="8" type="ORF">SYNPS1DRAFT_33104</name>
</gene>
<feature type="transmembrane region" description="Helical" evidence="7">
    <location>
        <begin position="442"/>
        <end position="463"/>
    </location>
</feature>
<sequence length="550" mass="59692">MASPNIPPGSQLSALAGSYPNRPYSFLHDQREPHRRASTAEMQDGAGELLEPAARPTHTAVPTYGALYQDESSKRPPASPDVAENASCNWPSHHWEVGSLTRLATPVVLAYLLQRSIDITSVFSLGHLGASELAASALGTMYNSVTGWSVALGMATALDTLGSQAFTASRDPYALGVYLQRAMLILLVMSVPIAVIWWFAEGILLALGQNPELSALSSLFIRWSLPSLIPYLMFECMKRYLQAQGIMHAGTYILMITSPINVLANYLLVWWPPISLGFIGAPIATSFTHWLNLLLSVLYVRYVQGGACWGGFSRDALRNWGQFLRLGLAGMALICSEWWAFEVVALAAGYLGTIPLAAQSVVLTSATITYMIPAGISITACNRIGNALGRKHANRAKLATHGALLLALAVSTFNTSLILVFKDDWGYLFNSDPEVVALVSKILPIAALFQIGDVFGGVGGGILRGTGQQHLGAYLTMFGYYTVSLPVGIYLTFVLDMGLAGLWWGLCVALFIVAAGEVWAILRLDWDEQVVRCQERIQHEDAYEEETCVV</sequence>